<protein>
    <submittedName>
        <fullName evidence="2">Roadblock/LC7 domain-containing protein</fullName>
    </submittedName>
</protein>
<accession>A0A1I7WL19</accession>
<dbReference type="AlphaFoldDB" id="A0A1I7WL19"/>
<evidence type="ECO:0000313" key="1">
    <source>
        <dbReference type="Proteomes" id="UP000095283"/>
    </source>
</evidence>
<keyword evidence="1" id="KW-1185">Reference proteome</keyword>
<sequence length="27" mass="2963">MNQILTVMEHGLCLLMDTTGDVIVTTN</sequence>
<reference evidence="2" key="1">
    <citation type="submission" date="2016-11" db="UniProtKB">
        <authorList>
            <consortium name="WormBaseParasite"/>
        </authorList>
    </citation>
    <scope>IDENTIFICATION</scope>
</reference>
<dbReference type="WBParaSite" id="Hba_05832">
    <property type="protein sequence ID" value="Hba_05832"/>
    <property type="gene ID" value="Hba_05832"/>
</dbReference>
<proteinExistence type="predicted"/>
<evidence type="ECO:0000313" key="2">
    <source>
        <dbReference type="WBParaSite" id="Hba_05832"/>
    </source>
</evidence>
<name>A0A1I7WL19_HETBA</name>
<organism evidence="1 2">
    <name type="scientific">Heterorhabditis bacteriophora</name>
    <name type="common">Entomopathogenic nematode worm</name>
    <dbReference type="NCBI Taxonomy" id="37862"/>
    <lineage>
        <taxon>Eukaryota</taxon>
        <taxon>Metazoa</taxon>
        <taxon>Ecdysozoa</taxon>
        <taxon>Nematoda</taxon>
        <taxon>Chromadorea</taxon>
        <taxon>Rhabditida</taxon>
        <taxon>Rhabditina</taxon>
        <taxon>Rhabditomorpha</taxon>
        <taxon>Strongyloidea</taxon>
        <taxon>Heterorhabditidae</taxon>
        <taxon>Heterorhabditis</taxon>
    </lineage>
</organism>
<dbReference type="Proteomes" id="UP000095283">
    <property type="component" value="Unplaced"/>
</dbReference>